<reference evidence="3" key="1">
    <citation type="submission" date="2025-08" db="UniProtKB">
        <authorList>
            <consortium name="RefSeq"/>
        </authorList>
    </citation>
    <scope>IDENTIFICATION</scope>
</reference>
<dbReference type="CTD" id="90835"/>
<dbReference type="PANTHER" id="PTHR28457:SF1">
    <property type="entry name" value="CILIA- AND FLAGELLA-ASSOCIATED PROTEIN 119"/>
    <property type="match status" value="1"/>
</dbReference>
<dbReference type="InterPro" id="IPR032727">
    <property type="entry name" value="CLAMP"/>
</dbReference>
<keyword evidence="2" id="KW-1185">Reference proteome</keyword>
<dbReference type="PANTHER" id="PTHR28457">
    <property type="entry name" value="COILED-COIL DOMAIN-CONTAINING PROTEIN 189"/>
    <property type="match status" value="1"/>
</dbReference>
<accession>A0A6P8EXD9</accession>
<dbReference type="OrthoDB" id="425082at2759"/>
<organism evidence="2 3">
    <name type="scientific">Clupea harengus</name>
    <name type="common">Atlantic herring</name>
    <dbReference type="NCBI Taxonomy" id="7950"/>
    <lineage>
        <taxon>Eukaryota</taxon>
        <taxon>Metazoa</taxon>
        <taxon>Chordata</taxon>
        <taxon>Craniata</taxon>
        <taxon>Vertebrata</taxon>
        <taxon>Euteleostomi</taxon>
        <taxon>Actinopterygii</taxon>
        <taxon>Neopterygii</taxon>
        <taxon>Teleostei</taxon>
        <taxon>Clupei</taxon>
        <taxon>Clupeiformes</taxon>
        <taxon>Clupeoidei</taxon>
        <taxon>Clupeidae</taxon>
        <taxon>Clupea</taxon>
    </lineage>
</organism>
<evidence type="ECO:0000313" key="2">
    <source>
        <dbReference type="Proteomes" id="UP000515152"/>
    </source>
</evidence>
<evidence type="ECO:0000256" key="1">
    <source>
        <dbReference type="SAM" id="MobiDB-lite"/>
    </source>
</evidence>
<feature type="compositionally biased region" description="Basic and acidic residues" evidence="1">
    <location>
        <begin position="186"/>
        <end position="221"/>
    </location>
</feature>
<dbReference type="Pfam" id="PF14769">
    <property type="entry name" value="CLAMP"/>
    <property type="match status" value="1"/>
</dbReference>
<proteinExistence type="predicted"/>
<dbReference type="KEGG" id="char:105888720"/>
<feature type="region of interest" description="Disordered" evidence="1">
    <location>
        <begin position="173"/>
        <end position="245"/>
    </location>
</feature>
<dbReference type="Proteomes" id="UP000515152">
    <property type="component" value="Chromosome 23"/>
</dbReference>
<gene>
    <name evidence="3" type="primary">ccdc189</name>
</gene>
<dbReference type="RefSeq" id="XP_031416999.1">
    <property type="nucleotide sequence ID" value="XM_031561139.2"/>
</dbReference>
<protein>
    <submittedName>
        <fullName evidence="3">Coiled-coil domain-containing protein 189 isoform X1</fullName>
    </submittedName>
</protein>
<evidence type="ECO:0000313" key="3">
    <source>
        <dbReference type="RefSeq" id="XP_031416999.1"/>
    </source>
</evidence>
<dbReference type="GeneID" id="105888720"/>
<sequence>MDLKKAIMEPPPLKAKILMWAGATIQDMEEINKATSTEELEKVLSSVFQIDSTDPKQRVLLELYMNAVLFCRGMKFNKAQTSTLLSIFKRVHQANIDTALNNAEQCFNYCSELLLCHSVRRPPFSIGLYNLNQMTDILKYFTNTYMRHYALYKYIFTPQRFLDLTLTYSGTVGDHEPDELGSPAGENKDEAEKGKDEENNEGREKDTDDKNKEQRTTEHCRQPVNNEQKDLITGPVLDKTGSAKKGELQSLVKQEVKQEMQRLTGHLEQCLKESTEQLNTILGSLQTNPQPKK</sequence>
<name>A0A6P8EXD9_CLUHA</name>
<dbReference type="AlphaFoldDB" id="A0A6P8EXD9"/>